<feature type="transmembrane region" description="Helical" evidence="3">
    <location>
        <begin position="334"/>
        <end position="356"/>
    </location>
</feature>
<feature type="transmembrane region" description="Helical" evidence="3">
    <location>
        <begin position="423"/>
        <end position="441"/>
    </location>
</feature>
<keyword evidence="5" id="KW-1185">Reference proteome</keyword>
<feature type="transmembrane region" description="Helical" evidence="3">
    <location>
        <begin position="55"/>
        <end position="77"/>
    </location>
</feature>
<dbReference type="Proteomes" id="UP001500002">
    <property type="component" value="Unassembled WGS sequence"/>
</dbReference>
<comment type="caution">
    <text evidence="4">The sequence shown here is derived from an EMBL/GenBank/DDBJ whole genome shotgun (WGS) entry which is preliminary data.</text>
</comment>
<accession>A0ABN2M5M7</accession>
<dbReference type="RefSeq" id="WP_344295680.1">
    <property type="nucleotide sequence ID" value="NZ_BAAANJ010000006.1"/>
</dbReference>
<evidence type="ECO:0000256" key="2">
    <source>
        <dbReference type="SAM" id="MobiDB-lite"/>
    </source>
</evidence>
<proteinExistence type="predicted"/>
<name>A0ABN2M5M7_9MICO</name>
<organism evidence="4 5">
    <name type="scientific">Agromyces neolithicus</name>
    <dbReference type="NCBI Taxonomy" id="269420"/>
    <lineage>
        <taxon>Bacteria</taxon>
        <taxon>Bacillati</taxon>
        <taxon>Actinomycetota</taxon>
        <taxon>Actinomycetes</taxon>
        <taxon>Micrococcales</taxon>
        <taxon>Microbacteriaceae</taxon>
        <taxon>Agromyces</taxon>
    </lineage>
</organism>
<evidence type="ECO:0000256" key="3">
    <source>
        <dbReference type="SAM" id="Phobius"/>
    </source>
</evidence>
<keyword evidence="3" id="KW-0472">Membrane</keyword>
<keyword evidence="3" id="KW-0812">Transmembrane</keyword>
<protein>
    <recommendedName>
        <fullName evidence="6">Integral membrane protein</fullName>
    </recommendedName>
</protein>
<evidence type="ECO:0008006" key="6">
    <source>
        <dbReference type="Google" id="ProtNLM"/>
    </source>
</evidence>
<evidence type="ECO:0000256" key="1">
    <source>
        <dbReference type="SAM" id="Coils"/>
    </source>
</evidence>
<keyword evidence="3" id="KW-1133">Transmembrane helix</keyword>
<sequence>MAAMTKTELEGRIAQLEAENARLRSDATATADLGEGLAATSEPAAPVKRRRGRTVAAVVLVVVALLLAPVAVISAWARIQLVDTDQFVATFAPLAEEPAVQSYIGDQVTAAIEEQVDIPTLTSDLFDGLKQLDLPPRAEQALGLLEAPATQGLQSLVSGIVDRLIESPAFAEIWRAALTRSHQAFVAAVQGDPNAALAIGGDGTVSVQLGPVIEAVKDRLEQQGVAFAANIPVVERSIVIAQNDAFVLIQTIYALAVAVGTWLPWVCLALLAAGVFVAKRRTVALVWTAAGLALTMLILAAGLGIGRTFFIGTVSPSIMPSDTASVLFDGLVELMLSTIVAFLVLSLLVAVIGWFSGPWRPARAAREFAGAGFASARRAAARHGVTTGSFGIGLDRWRGAVYIAIAVIAAAVVLFNRPVTVSAVIWTVVLALIAVVIVELLRRPPAEVAELESEGAAVDASTGVATSDTAVIEPESEPESDAALGDTSVLDAGDATEASGHPTDPARPVG</sequence>
<feature type="transmembrane region" description="Helical" evidence="3">
    <location>
        <begin position="252"/>
        <end position="278"/>
    </location>
</feature>
<feature type="coiled-coil region" evidence="1">
    <location>
        <begin position="6"/>
        <end position="33"/>
    </location>
</feature>
<keyword evidence="1" id="KW-0175">Coiled coil</keyword>
<reference evidence="4 5" key="1">
    <citation type="journal article" date="2019" name="Int. J. Syst. Evol. Microbiol.">
        <title>The Global Catalogue of Microorganisms (GCM) 10K type strain sequencing project: providing services to taxonomists for standard genome sequencing and annotation.</title>
        <authorList>
            <consortium name="The Broad Institute Genomics Platform"/>
            <consortium name="The Broad Institute Genome Sequencing Center for Infectious Disease"/>
            <person name="Wu L."/>
            <person name="Ma J."/>
        </authorList>
    </citation>
    <scope>NUCLEOTIDE SEQUENCE [LARGE SCALE GENOMIC DNA]</scope>
    <source>
        <strain evidence="4 5">JCM 14322</strain>
    </source>
</reference>
<gene>
    <name evidence="4" type="ORF">GCM10009749_19010</name>
</gene>
<dbReference type="EMBL" id="BAAANJ010000006">
    <property type="protein sequence ID" value="GAA1810478.1"/>
    <property type="molecule type" value="Genomic_DNA"/>
</dbReference>
<feature type="transmembrane region" description="Helical" evidence="3">
    <location>
        <begin position="399"/>
        <end position="417"/>
    </location>
</feature>
<evidence type="ECO:0000313" key="4">
    <source>
        <dbReference type="EMBL" id="GAA1810478.1"/>
    </source>
</evidence>
<evidence type="ECO:0000313" key="5">
    <source>
        <dbReference type="Proteomes" id="UP001500002"/>
    </source>
</evidence>
<feature type="transmembrane region" description="Helical" evidence="3">
    <location>
        <begin position="285"/>
        <end position="314"/>
    </location>
</feature>
<feature type="region of interest" description="Disordered" evidence="2">
    <location>
        <begin position="452"/>
        <end position="510"/>
    </location>
</feature>